<dbReference type="PANTHER" id="PTHR44757">
    <property type="entry name" value="DIGUANYLATE CYCLASE DGCP"/>
    <property type="match status" value="1"/>
</dbReference>
<dbReference type="Gene3D" id="3.30.450.40">
    <property type="match status" value="1"/>
</dbReference>
<dbReference type="PROSITE" id="PS50113">
    <property type="entry name" value="PAC"/>
    <property type="match status" value="1"/>
</dbReference>
<dbReference type="CDD" id="cd00130">
    <property type="entry name" value="PAS"/>
    <property type="match status" value="1"/>
</dbReference>
<dbReference type="SMART" id="SM00086">
    <property type="entry name" value="PAC"/>
    <property type="match status" value="1"/>
</dbReference>
<dbReference type="InterPro" id="IPR000014">
    <property type="entry name" value="PAS"/>
</dbReference>
<evidence type="ECO:0000259" key="1">
    <source>
        <dbReference type="PROSITE" id="PS50113"/>
    </source>
</evidence>
<evidence type="ECO:0000259" key="2">
    <source>
        <dbReference type="PROSITE" id="PS50887"/>
    </source>
</evidence>
<dbReference type="Proteomes" id="UP000606921">
    <property type="component" value="Unassembled WGS sequence"/>
</dbReference>
<dbReference type="Pfam" id="PF13185">
    <property type="entry name" value="GAF_2"/>
    <property type="match status" value="1"/>
</dbReference>
<evidence type="ECO:0000313" key="3">
    <source>
        <dbReference type="EMBL" id="CAD7028283.1"/>
    </source>
</evidence>
<accession>A0ABM8PGA8</accession>
<sequence>MNNPVSDDVHAQNSSLTLEDLRLRLVAAATDAELSGAFAILDRLDACSLVDQFPELIYVKDRRSRFVLANAATASANGCVHPLDLLGKTDFDLFESSPAEELFLAEQRMMSTGEPIAGMEHRLVFGGRPRWLQSTKTPLRDAEGRIVGLIGISRDITERKRQEDLRRGHARLLDMVARGQPLDRVLFALVDLVEEELDDVVASLLLLEEGSDRLRHGAAPGLPESYVRMIDGIRIGPRAGSCGTAAWRREPVVVSDVLQDPLWEDYRELAVHFGFRSCWSTPIMGAEERVLGTFALYSGTVREPTPLERELSAMATDIAGIAIERARAEERIRYMAHHDALTGLPNRTLFWSQLNRTLAEARREGRSVAVAYIDLDNFKEINDRLGHAAGDEVLKTIAARLPRCIRANDLLVRLGGDEFAIVFASLKQDEGGVVRRMEELRTVISTPIVFEGEPVQVTCSMGVAFYPEDGHTPEELLARADRAMYGAKHDGRDRLQVWHGSPPQPE</sequence>
<gene>
    <name evidence="3" type="ORF">REJC140_02607</name>
</gene>
<keyword evidence="4" id="KW-1185">Reference proteome</keyword>
<dbReference type="InterPro" id="IPR029016">
    <property type="entry name" value="GAF-like_dom_sf"/>
</dbReference>
<dbReference type="InterPro" id="IPR000160">
    <property type="entry name" value="GGDEF_dom"/>
</dbReference>
<dbReference type="CDD" id="cd01949">
    <property type="entry name" value="GGDEF"/>
    <property type="match status" value="1"/>
</dbReference>
<comment type="caution">
    <text evidence="3">The sequence shown here is derived from an EMBL/GenBank/DDBJ whole genome shotgun (WGS) entry which is preliminary data.</text>
</comment>
<dbReference type="PANTHER" id="PTHR44757:SF2">
    <property type="entry name" value="BIOFILM ARCHITECTURE MAINTENANCE PROTEIN MBAA"/>
    <property type="match status" value="1"/>
</dbReference>
<dbReference type="SUPFAM" id="SSF55073">
    <property type="entry name" value="Nucleotide cyclase"/>
    <property type="match status" value="1"/>
</dbReference>
<protein>
    <submittedName>
        <fullName evidence="3">Sensor domain-containing diguanylate cyclase</fullName>
    </submittedName>
</protein>
<reference evidence="3 4" key="1">
    <citation type="submission" date="2020-11" db="EMBL/GenBank/DDBJ databases">
        <authorList>
            <person name="Lassalle F."/>
        </authorList>
    </citation>
    <scope>NUCLEOTIDE SEQUENCE [LARGE SCALE GENOMIC DNA]</scope>
    <source>
        <strain evidence="3 4">JC140</strain>
    </source>
</reference>
<feature type="domain" description="PAC" evidence="1">
    <location>
        <begin position="103"/>
        <end position="168"/>
    </location>
</feature>
<organism evidence="3 4">
    <name type="scientific">Pseudorhizobium endolithicum</name>
    <dbReference type="NCBI Taxonomy" id="1191678"/>
    <lineage>
        <taxon>Bacteria</taxon>
        <taxon>Pseudomonadati</taxon>
        <taxon>Pseudomonadota</taxon>
        <taxon>Alphaproteobacteria</taxon>
        <taxon>Hyphomicrobiales</taxon>
        <taxon>Rhizobiaceae</taxon>
        <taxon>Rhizobium/Agrobacterium group</taxon>
        <taxon>Pseudorhizobium</taxon>
    </lineage>
</organism>
<dbReference type="InterPro" id="IPR013656">
    <property type="entry name" value="PAS_4"/>
</dbReference>
<dbReference type="InterPro" id="IPR043128">
    <property type="entry name" value="Rev_trsase/Diguanyl_cyclase"/>
</dbReference>
<dbReference type="RefSeq" id="WP_142521439.1">
    <property type="nucleotide sequence ID" value="NZ_CABFWF030000006.1"/>
</dbReference>
<dbReference type="InterPro" id="IPR029787">
    <property type="entry name" value="Nucleotide_cyclase"/>
</dbReference>
<dbReference type="SUPFAM" id="SSF55781">
    <property type="entry name" value="GAF domain-like"/>
    <property type="match status" value="1"/>
</dbReference>
<dbReference type="NCBIfam" id="TIGR00229">
    <property type="entry name" value="sensory_box"/>
    <property type="match status" value="1"/>
</dbReference>
<name>A0ABM8PGA8_9HYPH</name>
<dbReference type="Pfam" id="PF00990">
    <property type="entry name" value="GGDEF"/>
    <property type="match status" value="1"/>
</dbReference>
<dbReference type="Gene3D" id="3.30.70.270">
    <property type="match status" value="1"/>
</dbReference>
<dbReference type="InterPro" id="IPR052155">
    <property type="entry name" value="Biofilm_reg_signaling"/>
</dbReference>
<feature type="domain" description="GGDEF" evidence="2">
    <location>
        <begin position="366"/>
        <end position="500"/>
    </location>
</feature>
<dbReference type="Gene3D" id="3.30.450.20">
    <property type="entry name" value="PAS domain"/>
    <property type="match status" value="1"/>
</dbReference>
<dbReference type="SUPFAM" id="SSF55785">
    <property type="entry name" value="PYP-like sensor domain (PAS domain)"/>
    <property type="match status" value="1"/>
</dbReference>
<dbReference type="InterPro" id="IPR001610">
    <property type="entry name" value="PAC"/>
</dbReference>
<proteinExistence type="predicted"/>
<dbReference type="InterPro" id="IPR000700">
    <property type="entry name" value="PAS-assoc_C"/>
</dbReference>
<dbReference type="SMART" id="SM00065">
    <property type="entry name" value="GAF"/>
    <property type="match status" value="1"/>
</dbReference>
<dbReference type="InterPro" id="IPR035965">
    <property type="entry name" value="PAS-like_dom_sf"/>
</dbReference>
<dbReference type="SMART" id="SM00267">
    <property type="entry name" value="GGDEF"/>
    <property type="match status" value="1"/>
</dbReference>
<dbReference type="NCBIfam" id="TIGR00254">
    <property type="entry name" value="GGDEF"/>
    <property type="match status" value="1"/>
</dbReference>
<dbReference type="PROSITE" id="PS50887">
    <property type="entry name" value="GGDEF"/>
    <property type="match status" value="1"/>
</dbReference>
<dbReference type="EMBL" id="CABFWF030000006">
    <property type="protein sequence ID" value="CAD7028283.1"/>
    <property type="molecule type" value="Genomic_DNA"/>
</dbReference>
<evidence type="ECO:0000313" key="4">
    <source>
        <dbReference type="Proteomes" id="UP000606921"/>
    </source>
</evidence>
<dbReference type="InterPro" id="IPR003018">
    <property type="entry name" value="GAF"/>
</dbReference>
<dbReference type="Pfam" id="PF08448">
    <property type="entry name" value="PAS_4"/>
    <property type="match status" value="1"/>
</dbReference>